<organism evidence="6 7">
    <name type="scientific">Anaerococcus prevotii (strain ATCC 9321 / DSM 20548 / JCM 6508 / NCTC 11806 / PC1)</name>
    <name type="common">Peptostreptococcus prevotii</name>
    <name type="synonym">Peptococcus prevotii</name>
    <dbReference type="NCBI Taxonomy" id="525919"/>
    <lineage>
        <taxon>Bacteria</taxon>
        <taxon>Bacillati</taxon>
        <taxon>Bacillota</taxon>
        <taxon>Tissierellia</taxon>
        <taxon>Tissierellales</taxon>
        <taxon>Peptoniphilaceae</taxon>
        <taxon>Anaerococcus</taxon>
    </lineage>
</organism>
<feature type="binding site" evidence="4">
    <location>
        <begin position="126"/>
        <end position="134"/>
    </location>
    <ligand>
        <name>ATP</name>
        <dbReference type="ChEBI" id="CHEBI:30616"/>
    </ligand>
</feature>
<dbReference type="Pfam" id="PF01812">
    <property type="entry name" value="5-FTHF_cyc-lig"/>
    <property type="match status" value="1"/>
</dbReference>
<dbReference type="STRING" id="525919.Apre_1253"/>
<comment type="cofactor">
    <cofactor evidence="5">
        <name>Mg(2+)</name>
        <dbReference type="ChEBI" id="CHEBI:18420"/>
    </cofactor>
</comment>
<dbReference type="OrthoDB" id="9801938at2"/>
<dbReference type="KEGG" id="apr:Apre_1253"/>
<evidence type="ECO:0000256" key="2">
    <source>
        <dbReference type="ARBA" id="ARBA00022741"/>
    </source>
</evidence>
<dbReference type="GO" id="GO:0035999">
    <property type="term" value="P:tetrahydrofolate interconversion"/>
    <property type="evidence" value="ECO:0007669"/>
    <property type="project" value="TreeGrafter"/>
</dbReference>
<feature type="binding site" evidence="4">
    <location>
        <position position="53"/>
    </location>
    <ligand>
        <name>substrate</name>
    </ligand>
</feature>
<feature type="binding site" evidence="4">
    <location>
        <position position="48"/>
    </location>
    <ligand>
        <name>substrate</name>
    </ligand>
</feature>
<dbReference type="InterPro" id="IPR037171">
    <property type="entry name" value="NagB/RpiA_transferase-like"/>
</dbReference>
<comment type="similarity">
    <text evidence="1 5">Belongs to the 5-formyltetrahydrofolate cyclo-ligase family.</text>
</comment>
<keyword evidence="2 4" id="KW-0547">Nucleotide-binding</keyword>
<evidence type="ECO:0000256" key="1">
    <source>
        <dbReference type="ARBA" id="ARBA00010638"/>
    </source>
</evidence>
<keyword evidence="3 4" id="KW-0067">ATP-binding</keyword>
<keyword evidence="5" id="KW-0460">Magnesium</keyword>
<dbReference type="GO" id="GO:0030272">
    <property type="term" value="F:5-formyltetrahydrofolate cyclo-ligase activity"/>
    <property type="evidence" value="ECO:0007669"/>
    <property type="project" value="UniProtKB-EC"/>
</dbReference>
<dbReference type="GO" id="GO:0009396">
    <property type="term" value="P:folic acid-containing compound biosynthetic process"/>
    <property type="evidence" value="ECO:0007669"/>
    <property type="project" value="TreeGrafter"/>
</dbReference>
<evidence type="ECO:0000256" key="4">
    <source>
        <dbReference type="PIRSR" id="PIRSR006806-1"/>
    </source>
</evidence>
<gene>
    <name evidence="6" type="ordered locus">Apre_1253</name>
</gene>
<evidence type="ECO:0000313" key="7">
    <source>
        <dbReference type="Proteomes" id="UP000002294"/>
    </source>
</evidence>
<dbReference type="RefSeq" id="WP_015778176.1">
    <property type="nucleotide sequence ID" value="NC_013171.1"/>
</dbReference>
<accession>C7RDL4</accession>
<dbReference type="EC" id="6.3.3.2" evidence="5"/>
<dbReference type="NCBIfam" id="TIGR02727">
    <property type="entry name" value="MTHFS_bact"/>
    <property type="match status" value="1"/>
</dbReference>
<evidence type="ECO:0000256" key="5">
    <source>
        <dbReference type="RuleBase" id="RU361279"/>
    </source>
</evidence>
<dbReference type="HOGENOM" id="CLU_066245_2_2_9"/>
<dbReference type="SUPFAM" id="SSF100950">
    <property type="entry name" value="NagB/RpiA/CoA transferase-like"/>
    <property type="match status" value="1"/>
</dbReference>
<dbReference type="GO" id="GO:0046872">
    <property type="term" value="F:metal ion binding"/>
    <property type="evidence" value="ECO:0007669"/>
    <property type="project" value="UniProtKB-KW"/>
</dbReference>
<dbReference type="Gene3D" id="3.40.50.10420">
    <property type="entry name" value="NagB/RpiA/CoA transferase-like"/>
    <property type="match status" value="1"/>
</dbReference>
<name>C7RDL4_ANAPD</name>
<dbReference type="PIRSF" id="PIRSF006806">
    <property type="entry name" value="FTHF_cligase"/>
    <property type="match status" value="1"/>
</dbReference>
<evidence type="ECO:0000256" key="3">
    <source>
        <dbReference type="ARBA" id="ARBA00022840"/>
    </source>
</evidence>
<dbReference type="GO" id="GO:0005524">
    <property type="term" value="F:ATP binding"/>
    <property type="evidence" value="ECO:0007669"/>
    <property type="project" value="UniProtKB-KW"/>
</dbReference>
<keyword evidence="5" id="KW-0479">Metal-binding</keyword>
<reference evidence="6 7" key="1">
    <citation type="journal article" date="2009" name="Stand. Genomic Sci.">
        <title>Complete genome sequence of Anaerococcus prevotii type strain (PC1).</title>
        <authorList>
            <person name="Labutti K."/>
            <person name="Pukall R."/>
            <person name="Steenblock K."/>
            <person name="Glavina Del Rio T."/>
            <person name="Tice H."/>
            <person name="Copeland A."/>
            <person name="Cheng J.F."/>
            <person name="Lucas S."/>
            <person name="Chen F."/>
            <person name="Nolan M."/>
            <person name="Bruce D."/>
            <person name="Goodwin L."/>
            <person name="Pitluck S."/>
            <person name="Ivanova N."/>
            <person name="Mavromatis K."/>
            <person name="Ovchinnikova G."/>
            <person name="Pati A."/>
            <person name="Chen A."/>
            <person name="Palaniappan K."/>
            <person name="Land M."/>
            <person name="Hauser L."/>
            <person name="Chang Y.J."/>
            <person name="Jeffries C.D."/>
            <person name="Chain P."/>
            <person name="Saunders E."/>
            <person name="Brettin T."/>
            <person name="Detter J.C."/>
            <person name="Han C."/>
            <person name="Goker M."/>
            <person name="Bristow J."/>
            <person name="Eisen J.A."/>
            <person name="Markowitz V."/>
            <person name="Hugenholtz P."/>
            <person name="Kyrpides N.C."/>
            <person name="Klenk H.P."/>
            <person name="Lapidus A."/>
        </authorList>
    </citation>
    <scope>NUCLEOTIDE SEQUENCE [LARGE SCALE GENOMIC DNA]</scope>
    <source>
        <strain evidence="7">ATCC 9321 / DSM 20548 / JCM 6508 / NCTC 11806 / PC1</strain>
    </source>
</reference>
<dbReference type="PANTHER" id="PTHR23407:SF1">
    <property type="entry name" value="5-FORMYLTETRAHYDROFOLATE CYCLO-LIGASE"/>
    <property type="match status" value="1"/>
</dbReference>
<dbReference type="Proteomes" id="UP000002294">
    <property type="component" value="Chromosome"/>
</dbReference>
<dbReference type="EMBL" id="CP001708">
    <property type="protein sequence ID" value="ACV29277.1"/>
    <property type="molecule type" value="Genomic_DNA"/>
</dbReference>
<dbReference type="eggNOG" id="COG0212">
    <property type="taxonomic scope" value="Bacteria"/>
</dbReference>
<dbReference type="InterPro" id="IPR002698">
    <property type="entry name" value="FTHF_cligase"/>
</dbReference>
<dbReference type="PANTHER" id="PTHR23407">
    <property type="entry name" value="ATPASE INHIBITOR/5-FORMYLTETRAHYDROFOLATE CYCLO-LIGASE"/>
    <property type="match status" value="1"/>
</dbReference>
<feature type="binding site" evidence="4">
    <location>
        <begin position="2"/>
        <end position="6"/>
    </location>
    <ligand>
        <name>ATP</name>
        <dbReference type="ChEBI" id="CHEBI:30616"/>
    </ligand>
</feature>
<proteinExistence type="inferred from homology"/>
<protein>
    <recommendedName>
        <fullName evidence="5">5-formyltetrahydrofolate cyclo-ligase</fullName>
        <ecNumber evidence="5">6.3.3.2</ecNumber>
    </recommendedName>
</protein>
<dbReference type="AlphaFoldDB" id="C7RDL4"/>
<evidence type="ECO:0000313" key="6">
    <source>
        <dbReference type="EMBL" id="ACV29277.1"/>
    </source>
</evidence>
<comment type="catalytic activity">
    <reaction evidence="5">
        <text>(6S)-5-formyl-5,6,7,8-tetrahydrofolate + ATP = (6R)-5,10-methenyltetrahydrofolate + ADP + phosphate</text>
        <dbReference type="Rhea" id="RHEA:10488"/>
        <dbReference type="ChEBI" id="CHEBI:30616"/>
        <dbReference type="ChEBI" id="CHEBI:43474"/>
        <dbReference type="ChEBI" id="CHEBI:57455"/>
        <dbReference type="ChEBI" id="CHEBI:57457"/>
        <dbReference type="ChEBI" id="CHEBI:456216"/>
        <dbReference type="EC" id="6.3.3.2"/>
    </reaction>
</comment>
<keyword evidence="7" id="KW-1185">Reference proteome</keyword>
<sequence length="177" mass="20791">MKNEMRRFFLNLRRELGREKIEEYSDEIYDKLIKTDLYQNAETIFVYVSMDKEINTEKIIRKSLEDGKEIYVPFIEGKEMKAKKLEKYEDLVEGKFKIKTTRSDISIENPDLTLVPGLTFDKNKNRIGYGGGYYDKFLAKTKTRSLGLFASPFESIEIPTEEYDIALDYILTDEGLF</sequence>
<dbReference type="InterPro" id="IPR024185">
    <property type="entry name" value="FTHF_cligase-like_sf"/>
</dbReference>